<protein>
    <submittedName>
        <fullName evidence="1">Uncharacterized protein</fullName>
    </submittedName>
</protein>
<keyword evidence="2" id="KW-1185">Reference proteome</keyword>
<dbReference type="AlphaFoldDB" id="A0A371NGI3"/>
<accession>A0A371NGI3</accession>
<proteinExistence type="predicted"/>
<sequence length="337" mass="38487">MDLRCPYCLNETRPELKPGIGYCCRECQEALPKDYVDPLNSRARIGLVGFTGHGKTVYLTSLFYTLRVLSNRDIWRNFSWRTCDDHTHKIKYSDVRKFENSRLPASTPENFPRPALIHLQNVPSMGDIFLSFYDTAGRVYESAEKITDMGRFVAHADTVFFLISLSESGLGECDMGDVSFEMERLLDIYIRGVYEKMHVDLSDKQEMVVLLTKADEIDILPEDLHKFLNESSCNWWMNDDLEARFSALDNYSERIREWLRSEGCGGFVNLAENNFKGVKYTLISSTGASPVGDTLVTKLEPEHPKGVINPLVFAMRSACSRESAQGVRSFIGKIRRR</sequence>
<gene>
    <name evidence="1" type="ORF">C7452_1059</name>
</gene>
<comment type="caution">
    <text evidence="1">The sequence shown here is derived from an EMBL/GenBank/DDBJ whole genome shotgun (WGS) entry which is preliminary data.</text>
</comment>
<dbReference type="EMBL" id="QREL01000001">
    <property type="protein sequence ID" value="REE29026.1"/>
    <property type="molecule type" value="Genomic_DNA"/>
</dbReference>
<evidence type="ECO:0000313" key="2">
    <source>
        <dbReference type="Proteomes" id="UP000256864"/>
    </source>
</evidence>
<dbReference type="Gene3D" id="3.40.50.300">
    <property type="entry name" value="P-loop containing nucleotide triphosphate hydrolases"/>
    <property type="match status" value="1"/>
</dbReference>
<dbReference type="GeneID" id="82296763"/>
<dbReference type="RefSeq" id="WP_010875927.1">
    <property type="nucleotide sequence ID" value="NZ_QREL01000001.1"/>
</dbReference>
<dbReference type="InterPro" id="IPR027417">
    <property type="entry name" value="P-loop_NTPase"/>
</dbReference>
<name>A0A371NGI3_9EURY</name>
<dbReference type="SUPFAM" id="SSF52540">
    <property type="entry name" value="P-loop containing nucleoside triphosphate hydrolases"/>
    <property type="match status" value="1"/>
</dbReference>
<reference evidence="1 2" key="1">
    <citation type="submission" date="2018-07" db="EMBL/GenBank/DDBJ databases">
        <title>Genomic Encyclopedia of Type Strains, Phase IV (KMG-IV): sequencing the most valuable type-strain genomes for metagenomic binning, comparative biology and taxonomic classification.</title>
        <authorList>
            <person name="Goeker M."/>
        </authorList>
    </citation>
    <scope>NUCLEOTIDE SEQUENCE [LARGE SCALE GENOMIC DNA]</scope>
    <source>
        <strain evidence="1 2">DSM 7466</strain>
    </source>
</reference>
<dbReference type="Proteomes" id="UP000256864">
    <property type="component" value="Unassembled WGS sequence"/>
</dbReference>
<evidence type="ECO:0000313" key="1">
    <source>
        <dbReference type="EMBL" id="REE29026.1"/>
    </source>
</evidence>
<organism evidence="1 2">
    <name type="scientific">Methanothermobacter defluvii</name>
    <dbReference type="NCBI Taxonomy" id="49339"/>
    <lineage>
        <taxon>Archaea</taxon>
        <taxon>Methanobacteriati</taxon>
        <taxon>Methanobacteriota</taxon>
        <taxon>Methanomada group</taxon>
        <taxon>Methanobacteria</taxon>
        <taxon>Methanobacteriales</taxon>
        <taxon>Methanobacteriaceae</taxon>
        <taxon>Methanothermobacter</taxon>
    </lineage>
</organism>